<dbReference type="Proteomes" id="UP000240322">
    <property type="component" value="Unassembled WGS sequence"/>
</dbReference>
<reference evidence="1 2" key="1">
    <citation type="submission" date="2017-04" db="EMBL/GenBank/DDBJ databases">
        <title>Novel microbial lineages endemic to geothermal iron-oxide mats fill important gaps in the evolutionary history of Archaea.</title>
        <authorList>
            <person name="Jay Z.J."/>
            <person name="Beam J.P."/>
            <person name="Dlakic M."/>
            <person name="Rusch D.B."/>
            <person name="Kozubal M.A."/>
            <person name="Inskeep W.P."/>
        </authorList>
    </citation>
    <scope>NUCLEOTIDE SEQUENCE [LARGE SCALE GENOMIC DNA]</scope>
    <source>
        <strain evidence="1">OSP_D</strain>
    </source>
</reference>
<gene>
    <name evidence="1" type="ORF">B9Q03_03860</name>
</gene>
<dbReference type="AlphaFoldDB" id="A0A2R6AYW7"/>
<accession>A0A2R6AYW7</accession>
<evidence type="ECO:0000313" key="2">
    <source>
        <dbReference type="Proteomes" id="UP000240322"/>
    </source>
</evidence>
<dbReference type="InterPro" id="IPR027417">
    <property type="entry name" value="P-loop_NTPase"/>
</dbReference>
<sequence length="181" mass="20042">MLLSSCVMSVYVVSGPPASGKSTVSERLAGILSPCALISGDLVHHMIFSGRRPPWVDGSQAKLTWRNIACIAKNFVGEGYRVVVDYVCYPHEAEWLVSELEPLGAKVKYVVLMARSETLMRRDTNRVNQMGSRVLEVYKELLSSVDGNHILNTDELSVEQAVSTIITSEKFILSPSVRRTQ</sequence>
<evidence type="ECO:0000313" key="1">
    <source>
        <dbReference type="EMBL" id="PSN91533.1"/>
    </source>
</evidence>
<dbReference type="EMBL" id="NEXE01000023">
    <property type="protein sequence ID" value="PSN91533.1"/>
    <property type="molecule type" value="Genomic_DNA"/>
</dbReference>
<protein>
    <submittedName>
        <fullName evidence="1">Uncharacterized protein</fullName>
    </submittedName>
</protein>
<dbReference type="Pfam" id="PF13671">
    <property type="entry name" value="AAA_33"/>
    <property type="match status" value="1"/>
</dbReference>
<dbReference type="Gene3D" id="3.40.50.300">
    <property type="entry name" value="P-loop containing nucleotide triphosphate hydrolases"/>
    <property type="match status" value="1"/>
</dbReference>
<name>A0A2R6AYW7_9ARCH</name>
<comment type="caution">
    <text evidence="1">The sequence shown here is derived from an EMBL/GenBank/DDBJ whole genome shotgun (WGS) entry which is preliminary data.</text>
</comment>
<proteinExistence type="predicted"/>
<dbReference type="SUPFAM" id="SSF52540">
    <property type="entry name" value="P-loop containing nucleoside triphosphate hydrolases"/>
    <property type="match status" value="1"/>
</dbReference>
<organism evidence="1 2">
    <name type="scientific">Candidatus Marsarchaeota G2 archaeon OSP_D</name>
    <dbReference type="NCBI Taxonomy" id="1978157"/>
    <lineage>
        <taxon>Archaea</taxon>
        <taxon>Candidatus Marsarchaeota</taxon>
        <taxon>Candidatus Marsarchaeota group 2</taxon>
    </lineage>
</organism>